<gene>
    <name evidence="2" type="ORF">LYSBPC_09910</name>
</gene>
<sequence>MNKPIRVGVLASLLLAPTMIANAQEIQPQEVSQVTSYTNAVAVDDTQRAAIIKQYGALTEKSTADAMVIAKRDLALLSTAGFNDEEISFITAKYNYIEAQKAQLVKLKEIGTAINALSYTSKTFTTDVPKVENDYEAFLTSYDTVQFDFQGAVDDATQDISEAKSIVNAVTGTSLQYGYNETARKTYFKSNGADIAKLEKFIVDADAVKTTINMLDALIDVLGATNSSAADIINAAAAVTVEYTPLTTDQKKIIVAYNPKDAQVTPYKQYTNVTASQLSSEKVKTSLNNFLNKQPTDFKAASNFISEVKGIESAYTKLSVESQRLLATEYGQFTPYKAAAAVSEQITKLRPSNRDDYRTAAAAVKELYDALTKKEYVKNYTDLERAIANIDAATVIEQEIKAINGATDKISAVQKAREAYTTPKPKLDGQTIDAATVKKIVNNLPELTNAEKQYKAVLNVITLVSKLEPTAKDYVNKAKAASAAYNKLDATQQGYVKTYDTNKLENKIIAMDMVARIEALNSSKADYSETVAKIKTDYDALSLEVKALVTNYSKVTASTNAMTTAKNFDERVIALANESDATFVAKLAALSAEYKEFDNSIKKLVKEYKTLQTYEKNNANVIKVINLITALNPTNKDYAKKVLAARQAYNALDIVSQKRVTNYENLVAVEDVATLIALIEALKPTSKSFINDLNTARKMYNALPEPKKQGIINYEKLVQAEAELNTAQKVMELIDLAVPDSEDYLTKLMNARVAYDKLDSGQKKLVANLKDLTEREKLVKPILTVMVQIDNLDPSSSQFLSKVNAALKSYDKLSKEQKKYVHNMATLQSYEPLAKVIELIGKLKPSSPTFQSDTTHARSMYNALSTELKPYVSNYNLLQAAEASILGAGNVQQMIEDLPSVEPKQYVKRIAEIRAAYNALPRDQQMAVSNYKTLQEQEKLVKPVISIVGEIEKLMTSKNMDSQYQKILKAYDNLDATQRKYVYNDQLLLSLDNVIKVYKSIASLKPSDKLYFGMIESVRRDYDSLNSVDKQRVSNYSILLEAEKQMSDVKKMVGIISSLRPTSSTYLEDVANALAAYKALDSKVRGQVLNYDVLKQAEKDVASVLKVVQAIGEIDPNASTYERKVVAAQKLYSALTLDQQGLVYNYRILQEHINELGLE</sequence>
<feature type="chain" id="PRO_5046143847" description="Cell wall-binding protein" evidence="1">
    <location>
        <begin position="24"/>
        <end position="1159"/>
    </location>
</feature>
<evidence type="ECO:0008006" key="4">
    <source>
        <dbReference type="Google" id="ProtNLM"/>
    </source>
</evidence>
<evidence type="ECO:0000256" key="1">
    <source>
        <dbReference type="SAM" id="SignalP"/>
    </source>
</evidence>
<proteinExistence type="predicted"/>
<feature type="signal peptide" evidence="1">
    <location>
        <begin position="1"/>
        <end position="23"/>
    </location>
</feature>
<dbReference type="EMBL" id="BRZA01000001">
    <property type="protein sequence ID" value="GLC87864.1"/>
    <property type="molecule type" value="Genomic_DNA"/>
</dbReference>
<reference evidence="2" key="1">
    <citation type="submission" date="2022-08" db="EMBL/GenBank/DDBJ databases">
        <title>Draft genome sequence of Lysinibacillus sp. strain KH24.</title>
        <authorList>
            <person name="Kanbe H."/>
            <person name="Itoh H."/>
        </authorList>
    </citation>
    <scope>NUCLEOTIDE SEQUENCE</scope>
    <source>
        <strain evidence="2">KH24</strain>
    </source>
</reference>
<evidence type="ECO:0000313" key="2">
    <source>
        <dbReference type="EMBL" id="GLC87864.1"/>
    </source>
</evidence>
<evidence type="ECO:0000313" key="3">
    <source>
        <dbReference type="Proteomes" id="UP001065593"/>
    </source>
</evidence>
<accession>A0ABQ5NHN6</accession>
<keyword evidence="3" id="KW-1185">Reference proteome</keyword>
<name>A0ABQ5NHN6_9BACI</name>
<comment type="caution">
    <text evidence="2">The sequence shown here is derived from an EMBL/GenBank/DDBJ whole genome shotgun (WGS) entry which is preliminary data.</text>
</comment>
<dbReference type="Proteomes" id="UP001065593">
    <property type="component" value="Unassembled WGS sequence"/>
</dbReference>
<keyword evidence="1" id="KW-0732">Signal</keyword>
<protein>
    <recommendedName>
        <fullName evidence="4">Cell wall-binding protein</fullName>
    </recommendedName>
</protein>
<dbReference type="RefSeq" id="WP_373877025.1">
    <property type="nucleotide sequence ID" value="NZ_BRZA01000001.1"/>
</dbReference>
<organism evidence="2 3">
    <name type="scientific">Lysinibacillus piscis</name>
    <dbReference type="NCBI Taxonomy" id="2518931"/>
    <lineage>
        <taxon>Bacteria</taxon>
        <taxon>Bacillati</taxon>
        <taxon>Bacillota</taxon>
        <taxon>Bacilli</taxon>
        <taxon>Bacillales</taxon>
        <taxon>Bacillaceae</taxon>
        <taxon>Lysinibacillus</taxon>
    </lineage>
</organism>